<dbReference type="Pfam" id="PF05128">
    <property type="entry name" value="DUF697"/>
    <property type="match status" value="1"/>
</dbReference>
<organism evidence="8 9">
    <name type="scientific">Bernardetia litoralis (strain ATCC 23117 / DSM 6794 / NBRC 15988 / NCIMB 1366 / Fx l1 / Sio-4)</name>
    <name type="common">Flexibacter litoralis</name>
    <dbReference type="NCBI Taxonomy" id="880071"/>
    <lineage>
        <taxon>Bacteria</taxon>
        <taxon>Pseudomonadati</taxon>
        <taxon>Bacteroidota</taxon>
        <taxon>Cytophagia</taxon>
        <taxon>Cytophagales</taxon>
        <taxon>Bernardetiaceae</taxon>
        <taxon>Bernardetia</taxon>
    </lineage>
</organism>
<proteinExistence type="predicted"/>
<evidence type="ECO:0000256" key="6">
    <source>
        <dbReference type="SAM" id="Phobius"/>
    </source>
</evidence>
<evidence type="ECO:0000313" key="9">
    <source>
        <dbReference type="Proteomes" id="UP000006054"/>
    </source>
</evidence>
<gene>
    <name evidence="8" type="ordered locus">Fleli_0450</name>
</gene>
<accession>I4AG41</accession>
<dbReference type="AlphaFoldDB" id="I4AG41"/>
<dbReference type="HOGENOM" id="CLU_076562_0_0_10"/>
<dbReference type="Pfam" id="PF09851">
    <property type="entry name" value="SHOCT"/>
    <property type="match status" value="1"/>
</dbReference>
<dbReference type="RefSeq" id="WP_014796386.1">
    <property type="nucleotide sequence ID" value="NC_018018.1"/>
</dbReference>
<feature type="transmembrane region" description="Helical" evidence="6">
    <location>
        <begin position="30"/>
        <end position="52"/>
    </location>
</feature>
<keyword evidence="2 6" id="KW-0812">Transmembrane</keyword>
<dbReference type="Proteomes" id="UP000006054">
    <property type="component" value="Chromosome"/>
</dbReference>
<dbReference type="KEGG" id="fli:Fleli_0450"/>
<evidence type="ECO:0000313" key="8">
    <source>
        <dbReference type="EMBL" id="AFM02926.1"/>
    </source>
</evidence>
<reference evidence="9" key="1">
    <citation type="submission" date="2012-06" db="EMBL/GenBank/DDBJ databases">
        <title>The complete genome of Flexibacter litoralis DSM 6794.</title>
        <authorList>
            <person name="Lucas S."/>
            <person name="Copeland A."/>
            <person name="Lapidus A."/>
            <person name="Glavina del Rio T."/>
            <person name="Dalin E."/>
            <person name="Tice H."/>
            <person name="Bruce D."/>
            <person name="Goodwin L."/>
            <person name="Pitluck S."/>
            <person name="Peters L."/>
            <person name="Ovchinnikova G."/>
            <person name="Lu M."/>
            <person name="Kyrpides N."/>
            <person name="Mavromatis K."/>
            <person name="Ivanova N."/>
            <person name="Brettin T."/>
            <person name="Detter J.C."/>
            <person name="Han C."/>
            <person name="Larimer F."/>
            <person name="Land M."/>
            <person name="Hauser L."/>
            <person name="Markowitz V."/>
            <person name="Cheng J.-F."/>
            <person name="Hugenholtz P."/>
            <person name="Woyke T."/>
            <person name="Wu D."/>
            <person name="Spring S."/>
            <person name="Lang E."/>
            <person name="Kopitz M."/>
            <person name="Brambilla E."/>
            <person name="Klenk H.-P."/>
            <person name="Eisen J.A."/>
        </authorList>
    </citation>
    <scope>NUCLEOTIDE SEQUENCE [LARGE SCALE GENOMIC DNA]</scope>
    <source>
        <strain evidence="9">ATCC 23117 / DSM 6794 / NBRC 15988 / NCIMB 1366 / Sio-4</strain>
    </source>
</reference>
<dbReference type="PATRIC" id="fig|880071.3.peg.425"/>
<feature type="region of interest" description="Disordered" evidence="5">
    <location>
        <begin position="201"/>
        <end position="281"/>
    </location>
</feature>
<evidence type="ECO:0000256" key="3">
    <source>
        <dbReference type="ARBA" id="ARBA00022989"/>
    </source>
</evidence>
<feature type="compositionally biased region" description="Basic and acidic residues" evidence="5">
    <location>
        <begin position="201"/>
        <end position="212"/>
    </location>
</feature>
<comment type="subcellular location">
    <subcellularLocation>
        <location evidence="1">Membrane</location>
        <topology evidence="1">Multi-pass membrane protein</topology>
    </subcellularLocation>
</comment>
<protein>
    <submittedName>
        <fullName evidence="8">Uncharacterized protein associated with GTPases</fullName>
    </submittedName>
</protein>
<name>I4AG41_BERLS</name>
<keyword evidence="4 6" id="KW-0472">Membrane</keyword>
<evidence type="ECO:0000256" key="1">
    <source>
        <dbReference type="ARBA" id="ARBA00004141"/>
    </source>
</evidence>
<evidence type="ECO:0000256" key="4">
    <source>
        <dbReference type="ARBA" id="ARBA00023136"/>
    </source>
</evidence>
<sequence>MWDYLLYKLKDKMRLDDDNERADKVVENSVVWAMSAALIPIPLADMIAVTVIQADMVRRLAEINGVEANNANIESWLGTLSGGVLSKLGAQALKLIPGWGSIAGGVGMAVLSGASTYAAGKTFAKHFKEGGDLEDFDADAVKEFYDEQLIKGRDFAKQMKDEVEKRAKKAYAEFSGEEVKQENEKDFEFEEVMDFEEVVDEKFQKEDKKQENSQKNTTTQNTKTTSASSEEPPHQANPNKHSAQKAPKTESTPPDSATNKNADVNSNTVNPSSYQSAKESANALAELRQLASLRDKGILTDEEFQRLKGKLMEKL</sequence>
<evidence type="ECO:0000256" key="2">
    <source>
        <dbReference type="ARBA" id="ARBA00022692"/>
    </source>
</evidence>
<keyword evidence="9" id="KW-1185">Reference proteome</keyword>
<evidence type="ECO:0000256" key="5">
    <source>
        <dbReference type="SAM" id="MobiDB-lite"/>
    </source>
</evidence>
<dbReference type="InterPro" id="IPR021147">
    <property type="entry name" value="DUF697"/>
</dbReference>
<dbReference type="GO" id="GO:0016020">
    <property type="term" value="C:membrane"/>
    <property type="evidence" value="ECO:0007669"/>
    <property type="project" value="UniProtKB-SubCell"/>
</dbReference>
<evidence type="ECO:0000259" key="7">
    <source>
        <dbReference type="Pfam" id="PF09851"/>
    </source>
</evidence>
<feature type="compositionally biased region" description="Polar residues" evidence="5">
    <location>
        <begin position="249"/>
        <end position="279"/>
    </location>
</feature>
<dbReference type="STRING" id="880071.Fleli_0450"/>
<feature type="compositionally biased region" description="Low complexity" evidence="5">
    <location>
        <begin position="213"/>
        <end position="229"/>
    </location>
</feature>
<dbReference type="OrthoDB" id="980719at2"/>
<dbReference type="InterPro" id="IPR018649">
    <property type="entry name" value="SHOCT"/>
</dbReference>
<dbReference type="eggNOG" id="COG3597">
    <property type="taxonomic scope" value="Bacteria"/>
</dbReference>
<keyword evidence="3 6" id="KW-1133">Transmembrane helix</keyword>
<dbReference type="EMBL" id="CP003345">
    <property type="protein sequence ID" value="AFM02926.1"/>
    <property type="molecule type" value="Genomic_DNA"/>
</dbReference>
<feature type="domain" description="SHOCT" evidence="7">
    <location>
        <begin position="285"/>
        <end position="311"/>
    </location>
</feature>